<dbReference type="PROSITE" id="PS50229">
    <property type="entry name" value="WH1"/>
    <property type="match status" value="1"/>
</dbReference>
<dbReference type="Pfam" id="PF00568">
    <property type="entry name" value="WH1"/>
    <property type="match status" value="2"/>
</dbReference>
<gene>
    <name evidence="8" type="ORF">NMOB1V02_LOCUS5178</name>
</gene>
<comment type="similarity">
    <text evidence="5">Belongs to the Homer family.</text>
</comment>
<evidence type="ECO:0000256" key="1">
    <source>
        <dbReference type="ARBA" id="ARBA00004496"/>
    </source>
</evidence>
<dbReference type="SMART" id="SM00461">
    <property type="entry name" value="WH1"/>
    <property type="match status" value="1"/>
</dbReference>
<dbReference type="InterPro" id="IPR011993">
    <property type="entry name" value="PH-like_dom_sf"/>
</dbReference>
<evidence type="ECO:0000256" key="4">
    <source>
        <dbReference type="ARBA" id="ARBA00023054"/>
    </source>
</evidence>
<keyword evidence="4" id="KW-0175">Coiled coil</keyword>
<dbReference type="Gene3D" id="2.30.29.30">
    <property type="entry name" value="Pleckstrin-homology domain (PH domain)/Phosphotyrosine-binding domain (PTB)"/>
    <property type="match status" value="2"/>
</dbReference>
<dbReference type="GO" id="GO:0007216">
    <property type="term" value="P:G protein-coupled glutamate receptor signaling pathway"/>
    <property type="evidence" value="ECO:0007669"/>
    <property type="project" value="InterPro"/>
</dbReference>
<keyword evidence="3" id="KW-0770">Synapse</keyword>
<evidence type="ECO:0000256" key="2">
    <source>
        <dbReference type="ARBA" id="ARBA00022490"/>
    </source>
</evidence>
<dbReference type="InterPro" id="IPR000697">
    <property type="entry name" value="WH1/EVH1_dom"/>
</dbReference>
<dbReference type="EMBL" id="CAJPEX010000909">
    <property type="protein sequence ID" value="CAG0917597.1"/>
    <property type="molecule type" value="Genomic_DNA"/>
</dbReference>
<dbReference type="GO" id="GO:0005737">
    <property type="term" value="C:cytoplasm"/>
    <property type="evidence" value="ECO:0007669"/>
    <property type="project" value="UniProtKB-SubCell"/>
</dbReference>
<accession>A0A7R9BNV6</accession>
<proteinExistence type="inferred from homology"/>
<reference evidence="8" key="1">
    <citation type="submission" date="2020-11" db="EMBL/GenBank/DDBJ databases">
        <authorList>
            <person name="Tran Van P."/>
        </authorList>
    </citation>
    <scope>NUCLEOTIDE SEQUENCE</scope>
</reference>
<evidence type="ECO:0000259" key="7">
    <source>
        <dbReference type="PROSITE" id="PS50229"/>
    </source>
</evidence>
<feature type="domain" description="WH1" evidence="7">
    <location>
        <begin position="37"/>
        <end position="193"/>
    </location>
</feature>
<dbReference type="InterPro" id="IPR044100">
    <property type="entry name" value="Homer_EVH1"/>
</dbReference>
<comment type="subcellular location">
    <subcellularLocation>
        <location evidence="1">Cytoplasm</location>
    </subcellularLocation>
    <subcellularLocation>
        <location evidence="6">Postsynaptic density</location>
    </subcellularLocation>
</comment>
<sequence>MNLVSALLISPEKSEKLNEIRFAGQGMRKLRNSWGGTRFAREQPIFSCKAHVFHIDPKTKRSWLPASSSAVSVSFFYDSTRMLYRIISVEGTKMGFSSGGIGGAFDVRRKIRSPGYGPSIDANCSNLVDIPGSFGIGAVINSTVTPAMTFTKTSQKFGQWSDLRANTVYGLGFPNEAELNVFIEKFNEVKAATIESAKVAASNGGIASVPTGIQVQPNVPIPPANIIQRAPSPGGLGSTGTSLSESSMLNAHVPGKHLRQVFQRRRETKFSGSRGAHPILTDFLGDDFVAWVQYSGYPLLRLPL</sequence>
<dbReference type="CDD" id="cd01206">
    <property type="entry name" value="EVH1_Homer_Vesl"/>
    <property type="match status" value="1"/>
</dbReference>
<keyword evidence="9" id="KW-1185">Reference proteome</keyword>
<protein>
    <recommendedName>
        <fullName evidence="7">WH1 domain-containing protein</fullName>
    </recommendedName>
</protein>
<evidence type="ECO:0000313" key="8">
    <source>
        <dbReference type="EMBL" id="CAD7277445.1"/>
    </source>
</evidence>
<evidence type="ECO:0000256" key="6">
    <source>
        <dbReference type="ARBA" id="ARBA00034105"/>
    </source>
</evidence>
<dbReference type="InterPro" id="IPR045027">
    <property type="entry name" value="Homer"/>
</dbReference>
<evidence type="ECO:0000313" key="9">
    <source>
        <dbReference type="Proteomes" id="UP000678499"/>
    </source>
</evidence>
<dbReference type="EMBL" id="OA882946">
    <property type="protein sequence ID" value="CAD7277445.1"/>
    <property type="molecule type" value="Genomic_DNA"/>
</dbReference>
<name>A0A7R9BNV6_9CRUS</name>
<dbReference type="GO" id="GO:0014069">
    <property type="term" value="C:postsynaptic density"/>
    <property type="evidence" value="ECO:0007669"/>
    <property type="project" value="UniProtKB-SubCell"/>
</dbReference>
<evidence type="ECO:0000256" key="3">
    <source>
        <dbReference type="ARBA" id="ARBA00023018"/>
    </source>
</evidence>
<dbReference type="Proteomes" id="UP000678499">
    <property type="component" value="Unassembled WGS sequence"/>
</dbReference>
<dbReference type="PANTHER" id="PTHR10918">
    <property type="entry name" value="HOMER"/>
    <property type="match status" value="1"/>
</dbReference>
<dbReference type="OrthoDB" id="9983798at2759"/>
<keyword evidence="2" id="KW-0963">Cytoplasm</keyword>
<dbReference type="SUPFAM" id="SSF50729">
    <property type="entry name" value="PH domain-like"/>
    <property type="match status" value="2"/>
</dbReference>
<organism evidence="8">
    <name type="scientific">Notodromas monacha</name>
    <dbReference type="NCBI Taxonomy" id="399045"/>
    <lineage>
        <taxon>Eukaryota</taxon>
        <taxon>Metazoa</taxon>
        <taxon>Ecdysozoa</taxon>
        <taxon>Arthropoda</taxon>
        <taxon>Crustacea</taxon>
        <taxon>Oligostraca</taxon>
        <taxon>Ostracoda</taxon>
        <taxon>Podocopa</taxon>
        <taxon>Podocopida</taxon>
        <taxon>Cypridocopina</taxon>
        <taxon>Cypridoidea</taxon>
        <taxon>Cyprididae</taxon>
        <taxon>Notodromas</taxon>
    </lineage>
</organism>
<dbReference type="AlphaFoldDB" id="A0A7R9BNV6"/>
<dbReference type="GO" id="GO:0035256">
    <property type="term" value="F:G protein-coupled glutamate receptor binding"/>
    <property type="evidence" value="ECO:0007669"/>
    <property type="project" value="InterPro"/>
</dbReference>
<evidence type="ECO:0000256" key="5">
    <source>
        <dbReference type="ARBA" id="ARBA00023606"/>
    </source>
</evidence>